<protein>
    <submittedName>
        <fullName evidence="2">Uncharacterized protein</fullName>
    </submittedName>
</protein>
<keyword evidence="1" id="KW-1133">Transmembrane helix</keyword>
<evidence type="ECO:0000313" key="2">
    <source>
        <dbReference type="EMBL" id="QHT80957.1"/>
    </source>
</evidence>
<evidence type="ECO:0000256" key="1">
    <source>
        <dbReference type="SAM" id="Phobius"/>
    </source>
</evidence>
<accession>A0A6C0HKR6</accession>
<dbReference type="EMBL" id="MN739976">
    <property type="protein sequence ID" value="QHT80957.1"/>
    <property type="molecule type" value="Genomic_DNA"/>
</dbReference>
<keyword evidence="1" id="KW-0812">Transmembrane</keyword>
<keyword evidence="1" id="KW-0472">Membrane</keyword>
<reference evidence="2" key="1">
    <citation type="journal article" date="2020" name="Nature">
        <title>Giant virus diversity and host interactions through global metagenomics.</title>
        <authorList>
            <person name="Schulz F."/>
            <person name="Roux S."/>
            <person name="Paez-Espino D."/>
            <person name="Jungbluth S."/>
            <person name="Walsh D.A."/>
            <person name="Denef V.J."/>
            <person name="McMahon K.D."/>
            <person name="Konstantinidis K.T."/>
            <person name="Eloe-Fadrosh E.A."/>
            <person name="Kyrpides N.C."/>
            <person name="Woyke T."/>
        </authorList>
    </citation>
    <scope>NUCLEOTIDE SEQUENCE</scope>
    <source>
        <strain evidence="2">GVMAG-M-3300023184-135</strain>
    </source>
</reference>
<sequence length="68" mass="7630">MFDVVWMLVGFVAGMVVTCVFVPPMTRKKMVPDVSNPELVFRNPKTANACFRARAYQVPCTSSVDFLN</sequence>
<name>A0A6C0HKR6_9ZZZZ</name>
<dbReference type="AlphaFoldDB" id="A0A6C0HKR6"/>
<proteinExistence type="predicted"/>
<feature type="transmembrane region" description="Helical" evidence="1">
    <location>
        <begin position="6"/>
        <end position="23"/>
    </location>
</feature>
<organism evidence="2">
    <name type="scientific">viral metagenome</name>
    <dbReference type="NCBI Taxonomy" id="1070528"/>
    <lineage>
        <taxon>unclassified sequences</taxon>
        <taxon>metagenomes</taxon>
        <taxon>organismal metagenomes</taxon>
    </lineage>
</organism>